<dbReference type="AlphaFoldDB" id="A0A6L3K631"/>
<comment type="caution">
    <text evidence="8">The sequence shown here is derived from an EMBL/GenBank/DDBJ whole genome shotgun (WGS) entry which is preliminary data.</text>
</comment>
<comment type="catalytic activity">
    <reaction evidence="1 5">
        <text>uridine(55) in tRNA = pseudouridine(55) in tRNA</text>
        <dbReference type="Rhea" id="RHEA:42532"/>
        <dbReference type="Rhea" id="RHEA-COMP:10101"/>
        <dbReference type="Rhea" id="RHEA-COMP:10102"/>
        <dbReference type="ChEBI" id="CHEBI:65314"/>
        <dbReference type="ChEBI" id="CHEBI:65315"/>
        <dbReference type="EC" id="5.4.99.25"/>
    </reaction>
</comment>
<dbReference type="GO" id="GO:0003723">
    <property type="term" value="F:RNA binding"/>
    <property type="evidence" value="ECO:0007669"/>
    <property type="project" value="InterPro"/>
</dbReference>
<feature type="domain" description="tRNA pseudouridylate synthase B C-terminal" evidence="7">
    <location>
        <begin position="182"/>
        <end position="223"/>
    </location>
</feature>
<dbReference type="InterPro" id="IPR002501">
    <property type="entry name" value="PsdUridine_synth_N"/>
</dbReference>
<dbReference type="PANTHER" id="PTHR13767">
    <property type="entry name" value="TRNA-PSEUDOURIDINE SYNTHASE"/>
    <property type="match status" value="1"/>
</dbReference>
<dbReference type="PANTHER" id="PTHR13767:SF2">
    <property type="entry name" value="PSEUDOURIDYLATE SYNTHASE TRUB1"/>
    <property type="match status" value="1"/>
</dbReference>
<reference evidence="8 9" key="1">
    <citation type="journal article" date="2019" name="Nat. Med.">
        <title>A library of human gut bacterial isolates paired with longitudinal multiomics data enables mechanistic microbiome research.</title>
        <authorList>
            <person name="Poyet M."/>
            <person name="Groussin M."/>
            <person name="Gibbons S.M."/>
            <person name="Avila-Pacheco J."/>
            <person name="Jiang X."/>
            <person name="Kearney S.M."/>
            <person name="Perrotta A.R."/>
            <person name="Berdy B."/>
            <person name="Zhao S."/>
            <person name="Lieberman T.D."/>
            <person name="Swanson P.K."/>
            <person name="Smith M."/>
            <person name="Roesemann S."/>
            <person name="Alexander J.E."/>
            <person name="Rich S.A."/>
            <person name="Livny J."/>
            <person name="Vlamakis H."/>
            <person name="Clish C."/>
            <person name="Bullock K."/>
            <person name="Deik A."/>
            <person name="Scott J."/>
            <person name="Pierce K.A."/>
            <person name="Xavier R.J."/>
            <person name="Alm E.J."/>
        </authorList>
    </citation>
    <scope>NUCLEOTIDE SEQUENCE [LARGE SCALE GENOMIC DNA]</scope>
    <source>
        <strain evidence="8 9">BIOML-A8</strain>
    </source>
</reference>
<dbReference type="InterPro" id="IPR014780">
    <property type="entry name" value="tRNA_psdUridine_synth_TruB"/>
</dbReference>
<dbReference type="EC" id="5.4.99.25" evidence="5"/>
<name>A0A6L3K631_9BACE</name>
<evidence type="ECO:0000256" key="3">
    <source>
        <dbReference type="ARBA" id="ARBA00022694"/>
    </source>
</evidence>
<proteinExistence type="inferred from homology"/>
<dbReference type="CDD" id="cd02573">
    <property type="entry name" value="PseudoU_synth_EcTruB"/>
    <property type="match status" value="1"/>
</dbReference>
<dbReference type="Pfam" id="PF01509">
    <property type="entry name" value="TruB_N"/>
    <property type="match status" value="1"/>
</dbReference>
<dbReference type="InterPro" id="IPR032819">
    <property type="entry name" value="TruB_C"/>
</dbReference>
<dbReference type="GO" id="GO:0031119">
    <property type="term" value="P:tRNA pseudouridine synthesis"/>
    <property type="evidence" value="ECO:0007669"/>
    <property type="project" value="UniProtKB-UniRule"/>
</dbReference>
<evidence type="ECO:0000256" key="1">
    <source>
        <dbReference type="ARBA" id="ARBA00000385"/>
    </source>
</evidence>
<evidence type="ECO:0000256" key="5">
    <source>
        <dbReference type="HAMAP-Rule" id="MF_01080"/>
    </source>
</evidence>
<feature type="domain" description="Pseudouridine synthase II N-terminal" evidence="6">
    <location>
        <begin position="35"/>
        <end position="181"/>
    </location>
</feature>
<dbReference type="Pfam" id="PF16198">
    <property type="entry name" value="TruB_C_2"/>
    <property type="match status" value="1"/>
</dbReference>
<dbReference type="HAMAP" id="MF_01080">
    <property type="entry name" value="TruB_bact"/>
    <property type="match status" value="1"/>
</dbReference>
<dbReference type="Proteomes" id="UP000482653">
    <property type="component" value="Unassembled WGS sequence"/>
</dbReference>
<keyword evidence="3 5" id="KW-0819">tRNA processing</keyword>
<dbReference type="EMBL" id="VVYX01000005">
    <property type="protein sequence ID" value="KAA5421361.1"/>
    <property type="molecule type" value="Genomic_DNA"/>
</dbReference>
<comment type="function">
    <text evidence="5">Responsible for synthesis of pseudouridine from uracil-55 in the psi GC loop of transfer RNAs.</text>
</comment>
<evidence type="ECO:0000256" key="2">
    <source>
        <dbReference type="ARBA" id="ARBA00005642"/>
    </source>
</evidence>
<sequence>MKFKEGEVLYFNKPLGWTSFKVVGHVRYHICRRMKVKKLKVGHAGTLDPLATGVMIVCTGKATKRIEEFQYHTKEYVATIQLGATTPSYDLEHEIDATYPTEHITRELVEETLKTFIGEIQQVPPAFSACMVNGKRAYDLARKGEEVELKPKLLVIDEIELLECNLPEIKIRVVCSKGTYIRALARDIGEALNSGAHLTALERTRVGDVRLEDCLDPMDFKEWIDAQEIETEE</sequence>
<evidence type="ECO:0000256" key="4">
    <source>
        <dbReference type="ARBA" id="ARBA00023235"/>
    </source>
</evidence>
<dbReference type="GO" id="GO:1990481">
    <property type="term" value="P:mRNA pseudouridine synthesis"/>
    <property type="evidence" value="ECO:0007669"/>
    <property type="project" value="TreeGrafter"/>
</dbReference>
<dbReference type="InterPro" id="IPR020103">
    <property type="entry name" value="PsdUridine_synth_cat_dom_sf"/>
</dbReference>
<evidence type="ECO:0000259" key="6">
    <source>
        <dbReference type="Pfam" id="PF01509"/>
    </source>
</evidence>
<dbReference type="SUPFAM" id="SSF55120">
    <property type="entry name" value="Pseudouridine synthase"/>
    <property type="match status" value="1"/>
</dbReference>
<evidence type="ECO:0000313" key="8">
    <source>
        <dbReference type="EMBL" id="KAA5421361.1"/>
    </source>
</evidence>
<evidence type="ECO:0000259" key="7">
    <source>
        <dbReference type="Pfam" id="PF16198"/>
    </source>
</evidence>
<organism evidence="8 9">
    <name type="scientific">Bacteroides cellulosilyticus</name>
    <dbReference type="NCBI Taxonomy" id="246787"/>
    <lineage>
        <taxon>Bacteria</taxon>
        <taxon>Pseudomonadati</taxon>
        <taxon>Bacteroidota</taxon>
        <taxon>Bacteroidia</taxon>
        <taxon>Bacteroidales</taxon>
        <taxon>Bacteroidaceae</taxon>
        <taxon>Bacteroides</taxon>
    </lineage>
</organism>
<dbReference type="GO" id="GO:0160148">
    <property type="term" value="F:tRNA pseudouridine(55) synthase activity"/>
    <property type="evidence" value="ECO:0007669"/>
    <property type="project" value="UniProtKB-EC"/>
</dbReference>
<dbReference type="NCBIfam" id="TIGR00431">
    <property type="entry name" value="TruB"/>
    <property type="match status" value="1"/>
</dbReference>
<evidence type="ECO:0000313" key="9">
    <source>
        <dbReference type="Proteomes" id="UP000482653"/>
    </source>
</evidence>
<gene>
    <name evidence="5 8" type="primary">truB</name>
    <name evidence="8" type="ORF">F2Y87_05315</name>
</gene>
<accession>A0A6L3K631</accession>
<comment type="similarity">
    <text evidence="2 5">Belongs to the pseudouridine synthase TruB family. Type 1 subfamily.</text>
</comment>
<dbReference type="Gene3D" id="3.30.2350.10">
    <property type="entry name" value="Pseudouridine synthase"/>
    <property type="match status" value="1"/>
</dbReference>
<keyword evidence="4 5" id="KW-0413">Isomerase</keyword>
<feature type="active site" description="Nucleophile" evidence="5">
    <location>
        <position position="48"/>
    </location>
</feature>
<dbReference type="RefSeq" id="WP_149946275.1">
    <property type="nucleotide sequence ID" value="NZ_JBBNMF010000014.1"/>
</dbReference>
<protein>
    <recommendedName>
        <fullName evidence="5">tRNA pseudouridine synthase B</fullName>
        <ecNumber evidence="5">5.4.99.25</ecNumber>
    </recommendedName>
    <alternativeName>
        <fullName evidence="5">tRNA pseudouridine(55) synthase</fullName>
        <shortName evidence="5">Psi55 synthase</shortName>
    </alternativeName>
    <alternativeName>
        <fullName evidence="5">tRNA pseudouridylate synthase</fullName>
    </alternativeName>
    <alternativeName>
        <fullName evidence="5">tRNA-uridine isomerase</fullName>
    </alternativeName>
</protein>